<dbReference type="SUPFAM" id="SSF47769">
    <property type="entry name" value="SAM/Pointed domain"/>
    <property type="match status" value="1"/>
</dbReference>
<sequence>PGAMPEIELDRLSLREEVIGAVELITEQLESHLGLPTTAVATASGGTMRGGGSRARVPSGSGQAGSGSGAQAAHHPGAISPSAGPGAPMATPSAGQPGAAGAPAAAPVDSSNSGIVSQSSSSSQFHFEGETTNWRFVINTVRAALQREEAEIREGRAIQRGEKRESGPVGRMRSFTNWLKSKFRRRAHPYRNAPNWSVDEVAAFLGTIGLQAYAEQFKANEITGRELIHLERGDIQELGVVKLGHAKRLQNAIADICEHATDMRKYVRGEGGASGSRDARGASAGGASSGASASGAAGGSSGGRYDRKYLTPAGIEAEDESCDYNEQPSNSSI</sequence>
<accession>A0A8R1YAQ3</accession>
<dbReference type="InterPro" id="IPR001660">
    <property type="entry name" value="SAM"/>
</dbReference>
<evidence type="ECO:0000313" key="2">
    <source>
        <dbReference type="EnsemblMetazoa" id="PPA05035.1"/>
    </source>
</evidence>
<feature type="region of interest" description="Disordered" evidence="1">
    <location>
        <begin position="41"/>
        <end position="124"/>
    </location>
</feature>
<feature type="compositionally biased region" description="Low complexity" evidence="1">
    <location>
        <begin position="94"/>
        <end position="123"/>
    </location>
</feature>
<name>A0A2A6BWZ2_PRIPA</name>
<gene>
    <name evidence="2" type="primary">WBGene00094589</name>
</gene>
<accession>A0A2A6BWZ2</accession>
<dbReference type="PROSITE" id="PS50105">
    <property type="entry name" value="SAM_DOMAIN"/>
    <property type="match status" value="1"/>
</dbReference>
<protein>
    <submittedName>
        <fullName evidence="2">Sterile alpha motif containing protein</fullName>
    </submittedName>
</protein>
<reference evidence="3" key="1">
    <citation type="journal article" date="2008" name="Nat. Genet.">
        <title>The Pristionchus pacificus genome provides a unique perspective on nematode lifestyle and parasitism.</title>
        <authorList>
            <person name="Dieterich C."/>
            <person name="Clifton S.W."/>
            <person name="Schuster L.N."/>
            <person name="Chinwalla A."/>
            <person name="Delehaunty K."/>
            <person name="Dinkelacker I."/>
            <person name="Fulton L."/>
            <person name="Fulton R."/>
            <person name="Godfrey J."/>
            <person name="Minx P."/>
            <person name="Mitreva M."/>
            <person name="Roeseler W."/>
            <person name="Tian H."/>
            <person name="Witte H."/>
            <person name="Yang S.P."/>
            <person name="Wilson R.K."/>
            <person name="Sommer R.J."/>
        </authorList>
    </citation>
    <scope>NUCLEOTIDE SEQUENCE [LARGE SCALE GENOMIC DNA]</scope>
    <source>
        <strain evidence="3">PS312</strain>
    </source>
</reference>
<proteinExistence type="predicted"/>
<dbReference type="EnsemblMetazoa" id="PPA05035.1">
    <property type="protein sequence ID" value="PPA05035.1"/>
    <property type="gene ID" value="WBGene00094589"/>
</dbReference>
<evidence type="ECO:0000256" key="1">
    <source>
        <dbReference type="SAM" id="MobiDB-lite"/>
    </source>
</evidence>
<feature type="compositionally biased region" description="Low complexity" evidence="1">
    <location>
        <begin position="69"/>
        <end position="78"/>
    </location>
</feature>
<reference evidence="2" key="2">
    <citation type="submission" date="2022-06" db="UniProtKB">
        <authorList>
            <consortium name="EnsemblMetazoa"/>
        </authorList>
    </citation>
    <scope>IDENTIFICATION</scope>
    <source>
        <strain evidence="2">PS312</strain>
    </source>
</reference>
<feature type="region of interest" description="Disordered" evidence="1">
    <location>
        <begin position="268"/>
        <end position="333"/>
    </location>
</feature>
<dbReference type="OrthoDB" id="196165at2759"/>
<dbReference type="InterPro" id="IPR013761">
    <property type="entry name" value="SAM/pointed_sf"/>
</dbReference>
<dbReference type="Proteomes" id="UP000005239">
    <property type="component" value="Unassembled WGS sequence"/>
</dbReference>
<dbReference type="PANTHER" id="PTHR46829">
    <property type="entry name" value="STERILE ALPHA MOTIF DOMAIN-CONTAINING PROTEIN 15"/>
    <property type="match status" value="1"/>
</dbReference>
<dbReference type="SMART" id="SM00454">
    <property type="entry name" value="SAM"/>
    <property type="match status" value="1"/>
</dbReference>
<keyword evidence="3" id="KW-1185">Reference proteome</keyword>
<organism evidence="2 3">
    <name type="scientific">Pristionchus pacificus</name>
    <name type="common">Parasitic nematode worm</name>
    <dbReference type="NCBI Taxonomy" id="54126"/>
    <lineage>
        <taxon>Eukaryota</taxon>
        <taxon>Metazoa</taxon>
        <taxon>Ecdysozoa</taxon>
        <taxon>Nematoda</taxon>
        <taxon>Chromadorea</taxon>
        <taxon>Rhabditida</taxon>
        <taxon>Rhabditina</taxon>
        <taxon>Diplogasteromorpha</taxon>
        <taxon>Diplogasteroidea</taxon>
        <taxon>Neodiplogasteridae</taxon>
        <taxon>Pristionchus</taxon>
    </lineage>
</organism>
<evidence type="ECO:0000313" key="3">
    <source>
        <dbReference type="Proteomes" id="UP000005239"/>
    </source>
</evidence>
<dbReference type="Pfam" id="PF00536">
    <property type="entry name" value="SAM_1"/>
    <property type="match status" value="1"/>
</dbReference>
<dbReference type="AlphaFoldDB" id="A0A2A6BWZ2"/>
<dbReference type="Gene3D" id="1.10.150.50">
    <property type="entry name" value="Transcription Factor, Ets-1"/>
    <property type="match status" value="1"/>
</dbReference>
<dbReference type="PANTHER" id="PTHR46829:SF1">
    <property type="entry name" value="STERILE ALPHA MOTIF DOMAIN-CONTAINING PROTEIN 15"/>
    <property type="match status" value="1"/>
</dbReference>
<feature type="compositionally biased region" description="Polar residues" evidence="1">
    <location>
        <begin position="324"/>
        <end position="333"/>
    </location>
</feature>